<dbReference type="InterPro" id="IPR000523">
    <property type="entry name" value="Mg_chelatse_chII-like_cat_dom"/>
</dbReference>
<dbReference type="InterPro" id="IPR027417">
    <property type="entry name" value="P-loop_NTPase"/>
</dbReference>
<dbReference type="InterPro" id="IPR020568">
    <property type="entry name" value="Ribosomal_Su5_D2-typ_SF"/>
</dbReference>
<dbReference type="GO" id="GO:0003677">
    <property type="term" value="F:DNA binding"/>
    <property type="evidence" value="ECO:0007669"/>
    <property type="project" value="InterPro"/>
</dbReference>
<dbReference type="NCBIfam" id="TIGR00368">
    <property type="entry name" value="YifB family Mg chelatase-like AAA ATPase"/>
    <property type="match status" value="1"/>
</dbReference>
<organism evidence="5 6">
    <name type="scientific">Paenibacillus kyungheensis</name>
    <dbReference type="NCBI Taxonomy" id="1452732"/>
    <lineage>
        <taxon>Bacteria</taxon>
        <taxon>Bacillati</taxon>
        <taxon>Bacillota</taxon>
        <taxon>Bacilli</taxon>
        <taxon>Bacillales</taxon>
        <taxon>Paenibacillaceae</taxon>
        <taxon>Paenibacillus</taxon>
    </lineage>
</organism>
<gene>
    <name evidence="5" type="ORF">PQ456_08640</name>
</gene>
<evidence type="ECO:0000256" key="2">
    <source>
        <dbReference type="ARBA" id="ARBA00022741"/>
    </source>
</evidence>
<sequence>MYGKLFSACLQGINGVMVEVETDLSNGLPMVAIIGLPDSAIRESIERVRSAIKNCGFTFPNQRVTINLAPADLRKEGSAFDLAIAMGILTTSDQIILPDAEQMLLIGELALDGTLRPVPGVLSMVDTARQHGLKSVLVPQENAAEAVLVEGINVYAIHHLNDLFADAPHQPTISKDQSAQQDHIESFRMSLPGQPEIVVKQIQTNSSSNDPINTSQSVKDISGITKKKSDPRKVVVLPPLLVQRSKKQYINHSVSTMQEDYGDVFGQQHVKRALMIAAAGMHNILLLGPPGTGKTMLIKRLPTILPVLTDSEALEVTKIFSVSGRFKDSNAGLISVRPFRAPHHSTTVTGLIGGGSIPKPGEVSLAHQGILFLDELPEFPRSVLEVLRQPLEDHQVTISRARAVFSFPANFLLAGSMNPCPCGYLGSTHAAHPCTCSHSQIARYRSKISGPLLDRIDLQIEVPRPTEQDWQRAKAGTEDIGYDSASMRTIVEKAHQIQLKRYQHLDIHWNSELSGKWLREYTFLSDAGNQLLETAFEQLGMSMRARDRILKLARTIADLENMEQIEAVHIAEAIQYRQLDLSQPVNG</sequence>
<proteinExistence type="inferred from homology"/>
<dbReference type="Gene3D" id="3.40.50.300">
    <property type="entry name" value="P-loop containing nucleotide triphosphate hydrolases"/>
    <property type="match status" value="1"/>
</dbReference>
<dbReference type="Pfam" id="PF13541">
    <property type="entry name" value="ChlI"/>
    <property type="match status" value="1"/>
</dbReference>
<keyword evidence="6" id="KW-1185">Reference proteome</keyword>
<dbReference type="PANTHER" id="PTHR32039:SF7">
    <property type="entry name" value="COMPETENCE PROTEIN COMM"/>
    <property type="match status" value="1"/>
</dbReference>
<dbReference type="KEGG" id="pka:PQ456_08640"/>
<dbReference type="SUPFAM" id="SSF54211">
    <property type="entry name" value="Ribosomal protein S5 domain 2-like"/>
    <property type="match status" value="1"/>
</dbReference>
<keyword evidence="3" id="KW-0067">ATP-binding</keyword>
<accession>A0AAX3M5U0</accession>
<dbReference type="InterPro" id="IPR004482">
    <property type="entry name" value="Mg_chelat-rel"/>
</dbReference>
<dbReference type="GO" id="GO:0005524">
    <property type="term" value="F:ATP binding"/>
    <property type="evidence" value="ECO:0007669"/>
    <property type="project" value="UniProtKB-KW"/>
</dbReference>
<dbReference type="PRINTS" id="PR01657">
    <property type="entry name" value="MCMFAMILY"/>
</dbReference>
<dbReference type="InterPro" id="IPR001208">
    <property type="entry name" value="MCM_dom"/>
</dbReference>
<dbReference type="InterPro" id="IPR045006">
    <property type="entry name" value="CHLI-like"/>
</dbReference>
<keyword evidence="2" id="KW-0547">Nucleotide-binding</keyword>
<protein>
    <submittedName>
        <fullName evidence="5">YifB family Mg chelatase-like AAA ATPase</fullName>
    </submittedName>
</protein>
<dbReference type="InterPro" id="IPR014721">
    <property type="entry name" value="Ribsml_uS5_D2-typ_fold_subgr"/>
</dbReference>
<dbReference type="Pfam" id="PF13335">
    <property type="entry name" value="Mg_chelatase_C"/>
    <property type="match status" value="1"/>
</dbReference>
<dbReference type="SMART" id="SM00382">
    <property type="entry name" value="AAA"/>
    <property type="match status" value="1"/>
</dbReference>
<dbReference type="Proteomes" id="UP001220509">
    <property type="component" value="Chromosome"/>
</dbReference>
<comment type="similarity">
    <text evidence="1">Belongs to the Mg-chelatase subunits D/I family. ComM subfamily.</text>
</comment>
<name>A0AAX3M5U0_9BACL</name>
<dbReference type="InterPro" id="IPR025158">
    <property type="entry name" value="Mg_chelat-rel_C"/>
</dbReference>
<dbReference type="InterPro" id="IPR003593">
    <property type="entry name" value="AAA+_ATPase"/>
</dbReference>
<dbReference type="PANTHER" id="PTHR32039">
    <property type="entry name" value="MAGNESIUM-CHELATASE SUBUNIT CHLI"/>
    <property type="match status" value="1"/>
</dbReference>
<evidence type="ECO:0000256" key="3">
    <source>
        <dbReference type="ARBA" id="ARBA00022840"/>
    </source>
</evidence>
<evidence type="ECO:0000256" key="1">
    <source>
        <dbReference type="ARBA" id="ARBA00006354"/>
    </source>
</evidence>
<evidence type="ECO:0000259" key="4">
    <source>
        <dbReference type="SMART" id="SM00382"/>
    </source>
</evidence>
<dbReference type="AlphaFoldDB" id="A0AAX3M5U0"/>
<evidence type="ECO:0000313" key="5">
    <source>
        <dbReference type="EMBL" id="WCT57559.1"/>
    </source>
</evidence>
<dbReference type="Gene3D" id="3.30.230.10">
    <property type="match status" value="1"/>
</dbReference>
<feature type="domain" description="AAA+ ATPase" evidence="4">
    <location>
        <begin position="280"/>
        <end position="466"/>
    </location>
</feature>
<dbReference type="EMBL" id="CP117416">
    <property type="protein sequence ID" value="WCT57559.1"/>
    <property type="molecule type" value="Genomic_DNA"/>
</dbReference>
<dbReference type="Pfam" id="PF01078">
    <property type="entry name" value="Mg_chelatase"/>
    <property type="match status" value="1"/>
</dbReference>
<dbReference type="RefSeq" id="WP_273615754.1">
    <property type="nucleotide sequence ID" value="NZ_CP117416.1"/>
</dbReference>
<dbReference type="SUPFAM" id="SSF52540">
    <property type="entry name" value="P-loop containing nucleoside triphosphate hydrolases"/>
    <property type="match status" value="1"/>
</dbReference>
<evidence type="ECO:0000313" key="6">
    <source>
        <dbReference type="Proteomes" id="UP001220509"/>
    </source>
</evidence>
<reference evidence="5 6" key="1">
    <citation type="submission" date="2023-02" db="EMBL/GenBank/DDBJ databases">
        <title>Genome sequence of Paenibacillus kyungheensis KACC 18744.</title>
        <authorList>
            <person name="Kim S."/>
            <person name="Heo J."/>
            <person name="Kwon S.-W."/>
        </authorList>
    </citation>
    <scope>NUCLEOTIDE SEQUENCE [LARGE SCALE GENOMIC DNA]</scope>
    <source>
        <strain evidence="5 6">KACC 18744</strain>
    </source>
</reference>